<accession>A0ABR1EPX4</accession>
<proteinExistence type="predicted"/>
<protein>
    <submittedName>
        <fullName evidence="1">Uncharacterized protein</fullName>
    </submittedName>
</protein>
<evidence type="ECO:0000313" key="2">
    <source>
        <dbReference type="Proteomes" id="UP001303046"/>
    </source>
</evidence>
<name>A0ABR1EPX4_NECAM</name>
<dbReference type="EMBL" id="JAVFWL010000006">
    <property type="protein sequence ID" value="KAK6764653.1"/>
    <property type="molecule type" value="Genomic_DNA"/>
</dbReference>
<sequence length="90" mass="10349">MTSISLIQIRTIVCYDILQGHNACDATTTHVYAAINRNVVFRWAVARLFQRFESEDNSLPARLRSRRSDWNDGALCNILRDKLNATTHEL</sequence>
<gene>
    <name evidence="1" type="primary">Necator_chrX.g24996</name>
    <name evidence="1" type="ORF">RB195_024831</name>
</gene>
<comment type="caution">
    <text evidence="1">The sequence shown here is derived from an EMBL/GenBank/DDBJ whole genome shotgun (WGS) entry which is preliminary data.</text>
</comment>
<evidence type="ECO:0000313" key="1">
    <source>
        <dbReference type="EMBL" id="KAK6764653.1"/>
    </source>
</evidence>
<organism evidence="1 2">
    <name type="scientific">Necator americanus</name>
    <name type="common">Human hookworm</name>
    <dbReference type="NCBI Taxonomy" id="51031"/>
    <lineage>
        <taxon>Eukaryota</taxon>
        <taxon>Metazoa</taxon>
        <taxon>Ecdysozoa</taxon>
        <taxon>Nematoda</taxon>
        <taxon>Chromadorea</taxon>
        <taxon>Rhabditida</taxon>
        <taxon>Rhabditina</taxon>
        <taxon>Rhabditomorpha</taxon>
        <taxon>Strongyloidea</taxon>
        <taxon>Ancylostomatidae</taxon>
        <taxon>Bunostominae</taxon>
        <taxon>Necator</taxon>
    </lineage>
</organism>
<reference evidence="1 2" key="1">
    <citation type="submission" date="2023-08" db="EMBL/GenBank/DDBJ databases">
        <title>A Necator americanus chromosomal reference genome.</title>
        <authorList>
            <person name="Ilik V."/>
            <person name="Petrzelkova K.J."/>
            <person name="Pardy F."/>
            <person name="Fuh T."/>
            <person name="Niatou-Singa F.S."/>
            <person name="Gouil Q."/>
            <person name="Baker L."/>
            <person name="Ritchie M.E."/>
            <person name="Jex A.R."/>
            <person name="Gazzola D."/>
            <person name="Li H."/>
            <person name="Toshio Fujiwara R."/>
            <person name="Zhan B."/>
            <person name="Aroian R.V."/>
            <person name="Pafco B."/>
            <person name="Schwarz E.M."/>
        </authorList>
    </citation>
    <scope>NUCLEOTIDE SEQUENCE [LARGE SCALE GENOMIC DNA]</scope>
    <source>
        <strain evidence="1 2">Aroian</strain>
        <tissue evidence="1">Whole animal</tissue>
    </source>
</reference>
<dbReference type="Proteomes" id="UP001303046">
    <property type="component" value="Unassembled WGS sequence"/>
</dbReference>
<keyword evidence="2" id="KW-1185">Reference proteome</keyword>